<organism evidence="2 3">
    <name type="scientific">Oikopleura dioica</name>
    <name type="common">Tunicate</name>
    <dbReference type="NCBI Taxonomy" id="34765"/>
    <lineage>
        <taxon>Eukaryota</taxon>
        <taxon>Metazoa</taxon>
        <taxon>Chordata</taxon>
        <taxon>Tunicata</taxon>
        <taxon>Appendicularia</taxon>
        <taxon>Copelata</taxon>
        <taxon>Oikopleuridae</taxon>
        <taxon>Oikopleura</taxon>
    </lineage>
</organism>
<feature type="coiled-coil region" evidence="1">
    <location>
        <begin position="31"/>
        <end position="58"/>
    </location>
</feature>
<evidence type="ECO:0000313" key="2">
    <source>
        <dbReference type="EMBL" id="CAG5099317.1"/>
    </source>
</evidence>
<accession>A0ABN7SKY8</accession>
<reference evidence="2 3" key="1">
    <citation type="submission" date="2021-04" db="EMBL/GenBank/DDBJ databases">
        <authorList>
            <person name="Bliznina A."/>
        </authorList>
    </citation>
    <scope>NUCLEOTIDE SEQUENCE [LARGE SCALE GENOMIC DNA]</scope>
</reference>
<sequence length="134" mass="16370">MRLYEISRREIGRKLYQVGFLTPGKETNKKIEEHMKKLAKIEYELQEIEKDIEYNRRKLLLSRKKVTKQPSAKIFFMKVTLRQEEQQKRIRNLDKLRKDRIKREKYKIVVESKLYRLLTTTDTELLRESPLKSN</sequence>
<evidence type="ECO:0000256" key="1">
    <source>
        <dbReference type="SAM" id="Coils"/>
    </source>
</evidence>
<evidence type="ECO:0000313" key="3">
    <source>
        <dbReference type="Proteomes" id="UP001158576"/>
    </source>
</evidence>
<dbReference type="Proteomes" id="UP001158576">
    <property type="component" value="Chromosome XSR"/>
</dbReference>
<keyword evidence="1" id="KW-0175">Coiled coil</keyword>
<protein>
    <submittedName>
        <fullName evidence="2">Oidioi.mRNA.OKI2018_I69.XSR.g16440.t1.cds</fullName>
    </submittedName>
</protein>
<dbReference type="EMBL" id="OU015569">
    <property type="protein sequence ID" value="CAG5099317.1"/>
    <property type="molecule type" value="Genomic_DNA"/>
</dbReference>
<proteinExistence type="predicted"/>
<keyword evidence="3" id="KW-1185">Reference proteome</keyword>
<gene>
    <name evidence="2" type="ORF">OKIOD_LOCUS7998</name>
</gene>
<name>A0ABN7SKY8_OIKDI</name>